<dbReference type="Pfam" id="PF00188">
    <property type="entry name" value="CAP"/>
    <property type="match status" value="2"/>
</dbReference>
<evidence type="ECO:0000313" key="5">
    <source>
        <dbReference type="Proteomes" id="UP001157161"/>
    </source>
</evidence>
<evidence type="ECO:0000256" key="1">
    <source>
        <dbReference type="SAM" id="MobiDB-lite"/>
    </source>
</evidence>
<feature type="compositionally biased region" description="Pro residues" evidence="1">
    <location>
        <begin position="42"/>
        <end position="59"/>
    </location>
</feature>
<dbReference type="Gene3D" id="3.40.33.10">
    <property type="entry name" value="CAP"/>
    <property type="match status" value="2"/>
</dbReference>
<protein>
    <recommendedName>
        <fullName evidence="3">SCP domain-containing protein</fullName>
    </recommendedName>
</protein>
<feature type="chain" id="PRO_5041243385" description="SCP domain-containing protein" evidence="2">
    <location>
        <begin position="37"/>
        <end position="354"/>
    </location>
</feature>
<dbReference type="PANTHER" id="PTHR31157">
    <property type="entry name" value="SCP DOMAIN-CONTAINING PROTEIN"/>
    <property type="match status" value="1"/>
</dbReference>
<name>A0AA38CR11_9MICO</name>
<proteinExistence type="predicted"/>
<reference evidence="4" key="1">
    <citation type="journal article" date="2014" name="Int. J. Syst. Evol. Microbiol.">
        <title>Complete genome sequence of Corynebacterium casei LMG S-19264T (=DSM 44701T), isolated from a smear-ripened cheese.</title>
        <authorList>
            <consortium name="US DOE Joint Genome Institute (JGI-PGF)"/>
            <person name="Walter F."/>
            <person name="Albersmeier A."/>
            <person name="Kalinowski J."/>
            <person name="Ruckert C."/>
        </authorList>
    </citation>
    <scope>NUCLEOTIDE SEQUENCE</scope>
    <source>
        <strain evidence="4">NBRC 112290</strain>
    </source>
</reference>
<keyword evidence="2" id="KW-0732">Signal</keyword>
<evidence type="ECO:0000256" key="2">
    <source>
        <dbReference type="SAM" id="SignalP"/>
    </source>
</evidence>
<dbReference type="RefSeq" id="WP_284251361.1">
    <property type="nucleotide sequence ID" value="NZ_BSUM01000001.1"/>
</dbReference>
<reference evidence="4" key="2">
    <citation type="submission" date="2023-02" db="EMBL/GenBank/DDBJ databases">
        <authorList>
            <person name="Sun Q."/>
            <person name="Mori K."/>
        </authorList>
    </citation>
    <scope>NUCLEOTIDE SEQUENCE</scope>
    <source>
        <strain evidence="4">NBRC 112290</strain>
    </source>
</reference>
<dbReference type="Proteomes" id="UP001157161">
    <property type="component" value="Unassembled WGS sequence"/>
</dbReference>
<comment type="caution">
    <text evidence="4">The sequence shown here is derived from an EMBL/GenBank/DDBJ whole genome shotgun (WGS) entry which is preliminary data.</text>
</comment>
<sequence length="354" mass="35801">MSPFHPQHRAGRRRPALGPRALAAAGATLAAAVVLAGCSAPAPAPTAEPEPPAVAPEPVDPNRGGPAETLAPAPTEPEVDPATVDPRASFTPHASEEPPAAEVEPDLDGALARILEARSGADARAVTLEEGLNQIASAQAEHYARGGEGWDGDLGEQLAARGYATGAARARTAQDGPAAVDAWLADGDSAGDLLDGRYGGIGLASARLGDGRTMVVAVLGYRADDGAIAAGSRGAAEALDLTNAERAASGLPALTSSADLDRAAQVQADHQAAILEMTHDGNGGLGSRLGAVGYRAGAENVAVGQRSVGEVVQGWIESPGHHANIVHPDMTEMGFAVAFGTDGRAYWAQVFGNR</sequence>
<evidence type="ECO:0000259" key="3">
    <source>
        <dbReference type="Pfam" id="PF00188"/>
    </source>
</evidence>
<dbReference type="InterPro" id="IPR035940">
    <property type="entry name" value="CAP_sf"/>
</dbReference>
<dbReference type="EMBL" id="BSUM01000001">
    <property type="protein sequence ID" value="GMA32678.1"/>
    <property type="molecule type" value="Genomic_DNA"/>
</dbReference>
<dbReference type="InterPro" id="IPR014044">
    <property type="entry name" value="CAP_dom"/>
</dbReference>
<gene>
    <name evidence="4" type="ORF">GCM10025875_26700</name>
</gene>
<evidence type="ECO:0000313" key="4">
    <source>
        <dbReference type="EMBL" id="GMA32678.1"/>
    </source>
</evidence>
<feature type="signal peptide" evidence="2">
    <location>
        <begin position="1"/>
        <end position="36"/>
    </location>
</feature>
<dbReference type="SUPFAM" id="SSF55797">
    <property type="entry name" value="PR-1-like"/>
    <property type="match status" value="2"/>
</dbReference>
<feature type="domain" description="SCP" evidence="3">
    <location>
        <begin position="116"/>
        <end position="216"/>
    </location>
</feature>
<dbReference type="AlphaFoldDB" id="A0AA38CR11"/>
<organism evidence="4 5">
    <name type="scientific">Litorihabitans aurantiacus</name>
    <dbReference type="NCBI Taxonomy" id="1930061"/>
    <lineage>
        <taxon>Bacteria</taxon>
        <taxon>Bacillati</taxon>
        <taxon>Actinomycetota</taxon>
        <taxon>Actinomycetes</taxon>
        <taxon>Micrococcales</taxon>
        <taxon>Beutenbergiaceae</taxon>
        <taxon>Litorihabitans</taxon>
    </lineage>
</organism>
<keyword evidence="5" id="KW-1185">Reference proteome</keyword>
<dbReference type="CDD" id="cd05379">
    <property type="entry name" value="CAP_bacterial"/>
    <property type="match status" value="1"/>
</dbReference>
<dbReference type="PANTHER" id="PTHR31157:SF1">
    <property type="entry name" value="SCP DOMAIN-CONTAINING PROTEIN"/>
    <property type="match status" value="1"/>
</dbReference>
<feature type="domain" description="SCP" evidence="3">
    <location>
        <begin position="239"/>
        <end position="351"/>
    </location>
</feature>
<feature type="region of interest" description="Disordered" evidence="1">
    <location>
        <begin position="40"/>
        <end position="103"/>
    </location>
</feature>
<accession>A0AA38CR11</accession>